<feature type="compositionally biased region" description="Basic and acidic residues" evidence="1">
    <location>
        <begin position="1317"/>
        <end position="1330"/>
    </location>
</feature>
<dbReference type="SMART" id="SM00367">
    <property type="entry name" value="LRR_CC"/>
    <property type="match status" value="5"/>
</dbReference>
<feature type="compositionally biased region" description="Polar residues" evidence="1">
    <location>
        <begin position="568"/>
        <end position="579"/>
    </location>
</feature>
<feature type="compositionally biased region" description="Polar residues" evidence="1">
    <location>
        <begin position="839"/>
        <end position="850"/>
    </location>
</feature>
<name>A0A9N9G6J7_9GLOM</name>
<feature type="region of interest" description="Disordered" evidence="1">
    <location>
        <begin position="999"/>
        <end position="1028"/>
    </location>
</feature>
<feature type="compositionally biased region" description="Polar residues" evidence="1">
    <location>
        <begin position="863"/>
        <end position="872"/>
    </location>
</feature>
<organism evidence="2 3">
    <name type="scientific">Acaulospora morrowiae</name>
    <dbReference type="NCBI Taxonomy" id="94023"/>
    <lineage>
        <taxon>Eukaryota</taxon>
        <taxon>Fungi</taxon>
        <taxon>Fungi incertae sedis</taxon>
        <taxon>Mucoromycota</taxon>
        <taxon>Glomeromycotina</taxon>
        <taxon>Glomeromycetes</taxon>
        <taxon>Diversisporales</taxon>
        <taxon>Acaulosporaceae</taxon>
        <taxon>Acaulospora</taxon>
    </lineage>
</organism>
<feature type="region of interest" description="Disordered" evidence="1">
    <location>
        <begin position="779"/>
        <end position="942"/>
    </location>
</feature>
<feature type="region of interest" description="Disordered" evidence="1">
    <location>
        <begin position="534"/>
        <end position="589"/>
    </location>
</feature>
<dbReference type="GO" id="GO:0031146">
    <property type="term" value="P:SCF-dependent proteasomal ubiquitin-dependent protein catabolic process"/>
    <property type="evidence" value="ECO:0007669"/>
    <property type="project" value="TreeGrafter"/>
</dbReference>
<dbReference type="InterPro" id="IPR006553">
    <property type="entry name" value="Leu-rich_rpt_Cys-con_subtyp"/>
</dbReference>
<evidence type="ECO:0000313" key="2">
    <source>
        <dbReference type="EMBL" id="CAG8588391.1"/>
    </source>
</evidence>
<feature type="compositionally biased region" description="Basic and acidic residues" evidence="1">
    <location>
        <begin position="1016"/>
        <end position="1028"/>
    </location>
</feature>
<feature type="compositionally biased region" description="Polar residues" evidence="1">
    <location>
        <begin position="794"/>
        <end position="804"/>
    </location>
</feature>
<dbReference type="InterPro" id="IPR032675">
    <property type="entry name" value="LRR_dom_sf"/>
</dbReference>
<dbReference type="PANTHER" id="PTHR13318">
    <property type="entry name" value="PARTNER OF PAIRED, ISOFORM B-RELATED"/>
    <property type="match status" value="1"/>
</dbReference>
<reference evidence="2" key="1">
    <citation type="submission" date="2021-06" db="EMBL/GenBank/DDBJ databases">
        <authorList>
            <person name="Kallberg Y."/>
            <person name="Tangrot J."/>
            <person name="Rosling A."/>
        </authorList>
    </citation>
    <scope>NUCLEOTIDE SEQUENCE</scope>
    <source>
        <strain evidence="2">CL551</strain>
    </source>
</reference>
<keyword evidence="3" id="KW-1185">Reference proteome</keyword>
<gene>
    <name evidence="2" type="ORF">AMORRO_LOCUS7232</name>
</gene>
<evidence type="ECO:0000256" key="1">
    <source>
        <dbReference type="SAM" id="MobiDB-lite"/>
    </source>
</evidence>
<accession>A0A9N9G6J7</accession>
<feature type="compositionally biased region" description="Polar residues" evidence="1">
    <location>
        <begin position="908"/>
        <end position="935"/>
    </location>
</feature>
<dbReference type="SUPFAM" id="SSF52047">
    <property type="entry name" value="RNI-like"/>
    <property type="match status" value="2"/>
</dbReference>
<dbReference type="OrthoDB" id="10257471at2759"/>
<feature type="region of interest" description="Disordered" evidence="1">
    <location>
        <begin position="1059"/>
        <end position="1142"/>
    </location>
</feature>
<feature type="compositionally biased region" description="Basic and acidic residues" evidence="1">
    <location>
        <begin position="999"/>
        <end position="1008"/>
    </location>
</feature>
<feature type="non-terminal residue" evidence="2">
    <location>
        <position position="1478"/>
    </location>
</feature>
<proteinExistence type="predicted"/>
<dbReference type="EMBL" id="CAJVPV010005288">
    <property type="protein sequence ID" value="CAG8588391.1"/>
    <property type="molecule type" value="Genomic_DNA"/>
</dbReference>
<evidence type="ECO:0000313" key="3">
    <source>
        <dbReference type="Proteomes" id="UP000789342"/>
    </source>
</evidence>
<dbReference type="Proteomes" id="UP000789342">
    <property type="component" value="Unassembled WGS sequence"/>
</dbReference>
<dbReference type="Gene3D" id="3.80.10.10">
    <property type="entry name" value="Ribonuclease Inhibitor"/>
    <property type="match status" value="2"/>
</dbReference>
<comment type="caution">
    <text evidence="2">The sequence shown here is derived from an EMBL/GenBank/DDBJ whole genome shotgun (WGS) entry which is preliminary data.</text>
</comment>
<feature type="compositionally biased region" description="Basic and acidic residues" evidence="1">
    <location>
        <begin position="1068"/>
        <end position="1089"/>
    </location>
</feature>
<feature type="compositionally biased region" description="Basic and acidic residues" evidence="1">
    <location>
        <begin position="813"/>
        <end position="836"/>
    </location>
</feature>
<sequence length="1478" mass="166647">TTGKIFVMSNEVDEGLYTRPTSNLDNTIIERIAQEKNIIRCISQHLGKQHDRFNFCLVLKAWSPTAVNSLWSEPIFNTPESFHSFDAVVRRSALCALRVRVLDLCNPENAVVNSFEPVLKSLRQEHQRMRTCVLSKRDVIMRLVRLCENLSSIKVYGWNLTDSDIQAFPQHCTGLKEFCVIGNTGLTRTAISSIVNSECDLRVLDLDGTFNLPDSFAEALANKKELLNSLKLCTKSMTTRGFHNLAKKLTRLNKLILQDCPGLTNRDIAQFVNTNYNLKTISLSGEQITIESLKVICNLKELRHLDLRCKSHNCELTPDDEFFGSLSKNLHTILLENLAVNDDIIDIISTHCEQLEVFGLSRCLHVTERSIERVSRNSKNLRVVNVVKCPNITEKCLKFLARYSRKTLTQFIVESCGSFSPEGVHWLARNIDKLEKIAFHDTPSILETFVCKFSSEQLSSNQHLSGLPSCTIEGENLKKLIRHKTPQNDLDLNEGDVIIPKTKLSELAAELNLSFDTLDRAIKKVIGKECSTSSAENIHGNFGRRDSLNSAYSGSPRRESKDFDSSETRTSVSRHNSYPTVVKPSPIKKTQSGWTEISIKIPCSHRKFSSDAEQESSFCPSTTNNVNKPDHAQTEITKISGNENNYLPNEIKIPERNIAEHEPRVVVESPLSMIDNHQLKSPTQETCQDKTILRSQISNSALTSQDSEKNVLEANVKQDTLVESSSSPKLGYNEISKQSVNDVKQKFQSLSLEERSTDSNIDETGDDIPFSWNNDILGDTSGDLGGWEEMGFTDESNQMTSGDGNHNWAGDDDWSRTKVTKITEKTDTPTKKDTPRKMNYTSIDARNSQSRQEDNGKWPTPSEAATFSSKNVETGEHNEHNVRNVNFASPWGTPKDWSSVAGKKQREQPNPVSGSNQLKTTQTSAKRQGNDNGWGTPSRDIPWDDPRQGYCWELIKEQKETVYWSNQNGRWVNVSEETKISEKKTFEVNETCSNVRKVERTQRTEQRQEFSSSNDDFNKIREQSRRGRGFETNNDITIELVDSANEDEFTKKEEIITNYDGSRSSTDGARERLGNPRWKTESEWNHEGNRQNSLPKPGRESGDLMNFDIPDISDSKSSSDDSEEILSIASNKGDGVYPTVKSSNLQREDISIDLSDSSNSDLTQNNRLDESVALSNSIGHEFNKKNNGQDLLIDLGQYNEYPTQRNSRLSSKDSYLESLSDIFPNTTTSVKKVGDIEQNLLCFDDENHFSAVENGSSIRPDEVESFNIMENITTRADESKSDASAYVNQSHSLPASMNSYPESFDVKENVNSSWNNGKDEPSRSEARSSVDIDVTPSGERSNKINFLLETPTGEKKKVSVSPDSDIDAIARQFCQNNDIMHSFESVRGIMEKKLQKMKKKKSNNEADVFTTSVHIATNSGIQKLSITSDSNIDSTVEDFCQKWNALDQFHNIKKLIVDKFEIKRQKRLVKARKAANQN</sequence>
<feature type="compositionally biased region" description="Basic and acidic residues" evidence="1">
    <location>
        <begin position="556"/>
        <end position="567"/>
    </location>
</feature>
<feature type="region of interest" description="Disordered" evidence="1">
    <location>
        <begin position="1308"/>
        <end position="1336"/>
    </location>
</feature>
<protein>
    <submittedName>
        <fullName evidence="2">5729_t:CDS:1</fullName>
    </submittedName>
</protein>
<dbReference type="GO" id="GO:0019005">
    <property type="term" value="C:SCF ubiquitin ligase complex"/>
    <property type="evidence" value="ECO:0007669"/>
    <property type="project" value="TreeGrafter"/>
</dbReference>
<feature type="compositionally biased region" description="Basic and acidic residues" evidence="1">
    <location>
        <begin position="873"/>
        <end position="882"/>
    </location>
</feature>